<feature type="region of interest" description="Disordered" evidence="1">
    <location>
        <begin position="87"/>
        <end position="113"/>
    </location>
</feature>
<proteinExistence type="predicted"/>
<dbReference type="EMBL" id="JAULUE010002054">
    <property type="protein sequence ID" value="KAK5894798.1"/>
    <property type="molecule type" value="Genomic_DNA"/>
</dbReference>
<name>A0AAN8C2H0_9TELE</name>
<feature type="compositionally biased region" description="Polar residues" evidence="1">
    <location>
        <begin position="87"/>
        <end position="96"/>
    </location>
</feature>
<comment type="caution">
    <text evidence="2">The sequence shown here is derived from an EMBL/GenBank/DDBJ whole genome shotgun (WGS) entry which is preliminary data.</text>
</comment>
<accession>A0AAN8C2H0</accession>
<gene>
    <name evidence="2" type="ORF">CesoFtcFv8_011452</name>
</gene>
<evidence type="ECO:0000313" key="3">
    <source>
        <dbReference type="Proteomes" id="UP001335648"/>
    </source>
</evidence>
<keyword evidence="3" id="KW-1185">Reference proteome</keyword>
<protein>
    <submittedName>
        <fullName evidence="2">Uncharacterized protein</fullName>
    </submittedName>
</protein>
<evidence type="ECO:0000256" key="1">
    <source>
        <dbReference type="SAM" id="MobiDB-lite"/>
    </source>
</evidence>
<organism evidence="2 3">
    <name type="scientific">Champsocephalus esox</name>
    <name type="common">pike icefish</name>
    <dbReference type="NCBI Taxonomy" id="159716"/>
    <lineage>
        <taxon>Eukaryota</taxon>
        <taxon>Metazoa</taxon>
        <taxon>Chordata</taxon>
        <taxon>Craniata</taxon>
        <taxon>Vertebrata</taxon>
        <taxon>Euteleostomi</taxon>
        <taxon>Actinopterygii</taxon>
        <taxon>Neopterygii</taxon>
        <taxon>Teleostei</taxon>
        <taxon>Neoteleostei</taxon>
        <taxon>Acanthomorphata</taxon>
        <taxon>Eupercaria</taxon>
        <taxon>Perciformes</taxon>
        <taxon>Notothenioidei</taxon>
        <taxon>Channichthyidae</taxon>
        <taxon>Champsocephalus</taxon>
    </lineage>
</organism>
<dbReference type="Proteomes" id="UP001335648">
    <property type="component" value="Unassembled WGS sequence"/>
</dbReference>
<reference evidence="2 3" key="1">
    <citation type="journal article" date="2023" name="Mol. Biol. Evol.">
        <title>Genomics of Secondarily Temperate Adaptation in the Only Non-Antarctic Icefish.</title>
        <authorList>
            <person name="Rivera-Colon A.G."/>
            <person name="Rayamajhi N."/>
            <person name="Minhas B.F."/>
            <person name="Madrigal G."/>
            <person name="Bilyk K.T."/>
            <person name="Yoon V."/>
            <person name="Hune M."/>
            <person name="Gregory S."/>
            <person name="Cheng C.H.C."/>
            <person name="Catchen J.M."/>
        </authorList>
    </citation>
    <scope>NUCLEOTIDE SEQUENCE [LARGE SCALE GENOMIC DNA]</scope>
    <source>
        <strain evidence="2">JC2023a</strain>
    </source>
</reference>
<evidence type="ECO:0000313" key="2">
    <source>
        <dbReference type="EMBL" id="KAK5894798.1"/>
    </source>
</evidence>
<dbReference type="AlphaFoldDB" id="A0AAN8C2H0"/>
<sequence>MEAAVAAELPTAHISHLQQARCFHRRPMVLSIGRDMMPITNMDLYSSPGPICACESLDALPRSLGSVGAQTSSVGDAGTMRNTFLQSEADSVSNSEAEARHCRKLTSPSAIID</sequence>